<keyword evidence="9 12" id="KW-0235">DNA replication</keyword>
<evidence type="ECO:0000256" key="4">
    <source>
        <dbReference type="ARBA" id="ARBA00011400"/>
    </source>
</evidence>
<evidence type="ECO:0000256" key="6">
    <source>
        <dbReference type="ARBA" id="ARBA00022490"/>
    </source>
</evidence>
<evidence type="ECO:0000259" key="14">
    <source>
        <dbReference type="Pfam" id="PF02767"/>
    </source>
</evidence>
<evidence type="ECO:0000256" key="5">
    <source>
        <dbReference type="ARBA" id="ARBA00021035"/>
    </source>
</evidence>
<dbReference type="InterPro" id="IPR022637">
    <property type="entry name" value="DNA_polIII_beta_cen"/>
</dbReference>
<dbReference type="InterPro" id="IPR022635">
    <property type="entry name" value="DNA_polIII_beta_C"/>
</dbReference>
<comment type="subunit">
    <text evidence="4">Forms a ring-shaped head-to-tail homodimer around DNA which binds and tethers DNA polymerases and other proteins to the DNA. The DNA replisome complex has a single clamp-loading complex (3 tau and 1 each of delta, delta', psi and chi subunits) which binds 3 Pol III cores (1 core on the leading strand and 2 on the lagging strand) each with a beta sliding clamp dimer. Additional proteins in the replisome are other copies of gamma, psi and chi, Ssb, DNA helicase and RNA primase.</text>
</comment>
<dbReference type="Pfam" id="PF00712">
    <property type="entry name" value="DNA_pol3_beta"/>
    <property type="match status" value="1"/>
</dbReference>
<evidence type="ECO:0000259" key="13">
    <source>
        <dbReference type="Pfam" id="PF00712"/>
    </source>
</evidence>
<name>A0ABY3PCQ8_9STAP</name>
<dbReference type="SUPFAM" id="SSF55979">
    <property type="entry name" value="DNA clamp"/>
    <property type="match status" value="3"/>
</dbReference>
<evidence type="ECO:0000256" key="1">
    <source>
        <dbReference type="ARBA" id="ARBA00002266"/>
    </source>
</evidence>
<keyword evidence="11" id="KW-0238">DNA-binding</keyword>
<dbReference type="Pfam" id="PF02768">
    <property type="entry name" value="DNA_pol3_beta_3"/>
    <property type="match status" value="1"/>
</dbReference>
<gene>
    <name evidence="16" type="primary">dnaN</name>
    <name evidence="16" type="ORF">LN051_00010</name>
</gene>
<dbReference type="Gene3D" id="3.10.150.10">
    <property type="entry name" value="DNA Polymerase III, subunit A, domain 2"/>
    <property type="match status" value="1"/>
</dbReference>
<evidence type="ECO:0000256" key="10">
    <source>
        <dbReference type="ARBA" id="ARBA00022932"/>
    </source>
</evidence>
<evidence type="ECO:0000256" key="2">
    <source>
        <dbReference type="ARBA" id="ARBA00004496"/>
    </source>
</evidence>
<dbReference type="NCBIfam" id="TIGR00663">
    <property type="entry name" value="dnan"/>
    <property type="match status" value="1"/>
</dbReference>
<dbReference type="Pfam" id="PF02767">
    <property type="entry name" value="DNA_pol3_beta_2"/>
    <property type="match status" value="1"/>
</dbReference>
<evidence type="ECO:0000256" key="11">
    <source>
        <dbReference type="ARBA" id="ARBA00023125"/>
    </source>
</evidence>
<dbReference type="EMBL" id="CP086654">
    <property type="protein sequence ID" value="UEX90108.1"/>
    <property type="molecule type" value="Genomic_DNA"/>
</dbReference>
<dbReference type="PIRSF" id="PIRSF000804">
    <property type="entry name" value="DNA_pol_III_b"/>
    <property type="match status" value="1"/>
</dbReference>
<feature type="domain" description="DNA polymerase III beta sliding clamp central" evidence="14">
    <location>
        <begin position="137"/>
        <end position="251"/>
    </location>
</feature>
<evidence type="ECO:0000256" key="7">
    <source>
        <dbReference type="ARBA" id="ARBA00022679"/>
    </source>
</evidence>
<keyword evidence="10 12" id="KW-0239">DNA-directed DNA polymerase</keyword>
<comment type="function">
    <text evidence="1 12">Confers DNA tethering and processivity to DNA polymerases and other proteins. Acts as a clamp, forming a ring around DNA (a reaction catalyzed by the clamp-loading complex) which diffuses in an ATP-independent manner freely and bidirectionally along dsDNA. Initially characterized for its ability to contact the catalytic subunit of DNA polymerase III (Pol III), a complex, multichain enzyme responsible for most of the replicative synthesis in bacteria; Pol III exhibits 3'-5' exonuclease proofreading activity. The beta chain is required for initiation of replication as well as for processivity of DNA replication.</text>
</comment>
<evidence type="ECO:0000313" key="16">
    <source>
        <dbReference type="EMBL" id="UEX90108.1"/>
    </source>
</evidence>
<organism evidence="16 17">
    <name type="scientific">Staphylococcus ratti</name>
    <dbReference type="NCBI Taxonomy" id="2892440"/>
    <lineage>
        <taxon>Bacteria</taxon>
        <taxon>Bacillati</taxon>
        <taxon>Bacillota</taxon>
        <taxon>Bacilli</taxon>
        <taxon>Bacillales</taxon>
        <taxon>Staphylococcaceae</taxon>
        <taxon>Staphylococcus</taxon>
    </lineage>
</organism>
<evidence type="ECO:0000256" key="9">
    <source>
        <dbReference type="ARBA" id="ARBA00022705"/>
    </source>
</evidence>
<dbReference type="CDD" id="cd00140">
    <property type="entry name" value="beta_clamp"/>
    <property type="match status" value="1"/>
</dbReference>
<evidence type="ECO:0000256" key="8">
    <source>
        <dbReference type="ARBA" id="ARBA00022695"/>
    </source>
</evidence>
<dbReference type="Proteomes" id="UP001197626">
    <property type="component" value="Chromosome"/>
</dbReference>
<evidence type="ECO:0000259" key="15">
    <source>
        <dbReference type="Pfam" id="PF02768"/>
    </source>
</evidence>
<dbReference type="PANTHER" id="PTHR30478:SF0">
    <property type="entry name" value="BETA SLIDING CLAMP"/>
    <property type="match status" value="1"/>
</dbReference>
<evidence type="ECO:0000256" key="12">
    <source>
        <dbReference type="PIRNR" id="PIRNR000804"/>
    </source>
</evidence>
<keyword evidence="6 12" id="KW-0963">Cytoplasm</keyword>
<dbReference type="Gene3D" id="3.70.10.10">
    <property type="match status" value="1"/>
</dbReference>
<dbReference type="InterPro" id="IPR022634">
    <property type="entry name" value="DNA_polIII_beta_N"/>
</dbReference>
<dbReference type="GO" id="GO:0003887">
    <property type="term" value="F:DNA-directed DNA polymerase activity"/>
    <property type="evidence" value="ECO:0007669"/>
    <property type="project" value="UniProtKB-EC"/>
</dbReference>
<comment type="similarity">
    <text evidence="3 12">Belongs to the beta sliding clamp family.</text>
</comment>
<proteinExistence type="inferred from homology"/>
<reference evidence="16 17" key="1">
    <citation type="journal article" date="2022" name="Pathogens">
        <title>Staphylococcus ratti sp. nov. Isolated from a Lab Rat.</title>
        <authorList>
            <person name="Kovarovic V."/>
            <person name="Sedlacek I."/>
            <person name="Petras P."/>
            <person name="Kralova S."/>
            <person name="Maslanova I."/>
            <person name="Svec P."/>
            <person name="Neumann-Schaal M."/>
            <person name="Botka T."/>
            <person name="Gelbicova T."/>
            <person name="Stankova E."/>
            <person name="Doskar J."/>
            <person name="Pantucek R."/>
        </authorList>
    </citation>
    <scope>NUCLEOTIDE SEQUENCE [LARGE SCALE GENOMIC DNA]</scope>
    <source>
        <strain evidence="16 17">CCM 9025</strain>
    </source>
</reference>
<keyword evidence="17" id="KW-1185">Reference proteome</keyword>
<dbReference type="SMART" id="SM00480">
    <property type="entry name" value="POL3Bc"/>
    <property type="match status" value="1"/>
</dbReference>
<keyword evidence="8 12" id="KW-0548">Nucleotidyltransferase</keyword>
<comment type="subcellular location">
    <subcellularLocation>
        <location evidence="2 12">Cytoplasm</location>
    </subcellularLocation>
</comment>
<evidence type="ECO:0000256" key="3">
    <source>
        <dbReference type="ARBA" id="ARBA00010752"/>
    </source>
</evidence>
<dbReference type="PANTHER" id="PTHR30478">
    <property type="entry name" value="DNA POLYMERASE III SUBUNIT BETA"/>
    <property type="match status" value="1"/>
</dbReference>
<sequence>MMEFSIKRDYFITQLNDTLKAISPRTTLPILTGIKIEATNEGIVLTGSDSEISIEITIPNQVDGEEIVEVKEPGSVVLPGRFFVDIIKKLPGKDVKLSTNEQFQTLITSGHSEFNLSGLDPDQYPLLPQVSSDDALQLPIKVLKNVIAQTNFAVSTSETRPVLTGVNWLIQENELICTATDSHRLAVRKLKLEDEIENKNVIIPGKALAELNKIMTENDEHIDIFFASNQVLFRVGNINFISRLLEGHYPDTSRLFPENYEIKLGLNNHDFYHAIDRASLLAREGGNNVIKLSTGESLVELSSTSPEIGTVKEEVTANDVEGGNLKISFNSKYMMDALKAIDNDEVEVEFFGTMKPFILKPKGDDTVTQLILPIRTY</sequence>
<dbReference type="InterPro" id="IPR046938">
    <property type="entry name" value="DNA_clamp_sf"/>
</dbReference>
<feature type="domain" description="DNA polymerase III beta sliding clamp C-terminal" evidence="15">
    <location>
        <begin position="254"/>
        <end position="375"/>
    </location>
</feature>
<evidence type="ECO:0000313" key="17">
    <source>
        <dbReference type="Proteomes" id="UP001197626"/>
    </source>
</evidence>
<dbReference type="InterPro" id="IPR001001">
    <property type="entry name" value="DNA_polIII_beta"/>
</dbReference>
<protein>
    <recommendedName>
        <fullName evidence="5 12">Beta sliding clamp</fullName>
    </recommendedName>
</protein>
<dbReference type="RefSeq" id="WP_229292605.1">
    <property type="nucleotide sequence ID" value="NZ_CP086654.1"/>
</dbReference>
<keyword evidence="7 12" id="KW-0808">Transferase</keyword>
<feature type="domain" description="DNA polymerase III beta sliding clamp N-terminal" evidence="13">
    <location>
        <begin position="2"/>
        <end position="128"/>
    </location>
</feature>
<accession>A0ABY3PCQ8</accession>